<accession>A0A6J5LBM7</accession>
<reference evidence="1" key="1">
    <citation type="submission" date="2020-04" db="EMBL/GenBank/DDBJ databases">
        <authorList>
            <person name="Chiriac C."/>
            <person name="Salcher M."/>
            <person name="Ghai R."/>
            <person name="Kavagutti S V."/>
        </authorList>
    </citation>
    <scope>NUCLEOTIDE SEQUENCE</scope>
</reference>
<protein>
    <submittedName>
        <fullName evidence="1">Uncharacterized protein</fullName>
    </submittedName>
</protein>
<dbReference type="EMBL" id="LR796235">
    <property type="protein sequence ID" value="CAB4130290.1"/>
    <property type="molecule type" value="Genomic_DNA"/>
</dbReference>
<name>A0A6J5LBM7_9CAUD</name>
<evidence type="ECO:0000313" key="1">
    <source>
        <dbReference type="EMBL" id="CAB4130290.1"/>
    </source>
</evidence>
<organism evidence="1">
    <name type="scientific">uncultured Caudovirales phage</name>
    <dbReference type="NCBI Taxonomy" id="2100421"/>
    <lineage>
        <taxon>Viruses</taxon>
        <taxon>Duplodnaviria</taxon>
        <taxon>Heunggongvirae</taxon>
        <taxon>Uroviricota</taxon>
        <taxon>Caudoviricetes</taxon>
        <taxon>Peduoviridae</taxon>
        <taxon>Maltschvirus</taxon>
        <taxon>Maltschvirus maltsch</taxon>
    </lineage>
</organism>
<gene>
    <name evidence="1" type="ORF">UFOVP117_350</name>
</gene>
<sequence>MMKKIIYGGRVIANNDPWMIGRIRIHPDDEVIQQILNSIKGQYNSQGVSILNDNQSDIRDVFQFTTKDPFVYLPLLPINLSILPEINEYVNIIYSNKEENTGRKNQYYVASTKSTVMNIAYEQNSATKSILAEGANIAQNLSIKNYDGTYPNTKSKGVFAEPQDIGIYSKGRSDIILKDGEVLIRAVKTTSLEQTQRPQVNQKRTFLQLSYFDKKLTYLPEKTVQVPFLVDNNIKKLLEYDVININNSTQGNYTGSITIYNLPPIDLTKVSVFNQNTSLPVTVTTPAYIDEFINLSEEELVLRINDAIGGLNKGKVEGYNKPDYFATDGERFPFYYRPGVNLKTALQNPIVSTSYINAASITNKIKFVGSTLNKGYDLVSEQSRTGRITDYSKIKTQDIQVSPIQEGYAVLGGDNLYLLSHNSFIPGKQKLNLGDDTVYGIPVDELSLNYIKNTSGIVRGDQLKELLNLIIQFLTDHTHPWHNLPPDEQPFSGKGISKSSITSEMALFDSKVINQNIRMN</sequence>
<proteinExistence type="predicted"/>